<dbReference type="Proteomes" id="UP000009139">
    <property type="component" value="Chromosome"/>
</dbReference>
<dbReference type="AlphaFoldDB" id="Q9UY03"/>
<dbReference type="SUPFAM" id="SSF46785">
    <property type="entry name" value="Winged helix' DNA-binding domain"/>
    <property type="match status" value="1"/>
</dbReference>
<keyword evidence="7" id="KW-1185">Reference proteome</keyword>
<reference evidence="5 7" key="4">
    <citation type="journal article" date="2003" name="Mol. Microbiol.">
        <title>An integrated analysis of the genome of the hyperthermophilic archaeon Pyrococcus abyssi.</title>
        <authorList>
            <person name="Cohen G."/>
            <person name="Barbe V."/>
            <person name="Flament D."/>
            <person name="Galperin M."/>
            <person name="Heilig R."/>
            <person name="Ripp R."/>
            <person name="Lecompte O."/>
            <person name="Prieur D."/>
            <person name="Poch O."/>
            <person name="Quellerou J."/>
            <person name="Thierry J.C."/>
            <person name="Van der Oost J."/>
            <person name="Weissenbach J."/>
            <person name="Zivanovic Y."/>
            <person name="Forterre P."/>
        </authorList>
    </citation>
    <scope>NUCLEOTIDE SEQUENCE [LARGE SCALE GENOMIC DNA]</scope>
    <source>
        <strain evidence="7">GE5 / Orsay</strain>
        <strain evidence="5">Orsay</strain>
    </source>
</reference>
<dbReference type="EMBL" id="HE613800">
    <property type="protein sequence ID" value="CCE71175.1"/>
    <property type="molecule type" value="Genomic_DNA"/>
</dbReference>
<evidence type="ECO:0000256" key="3">
    <source>
        <dbReference type="ARBA" id="ARBA00023163"/>
    </source>
</evidence>
<dbReference type="HOGENOM" id="CLU_121767_0_0_2"/>
<protein>
    <submittedName>
        <fullName evidence="6">ArsR family transcriptional regulator</fullName>
    </submittedName>
    <submittedName>
        <fullName evidence="5">Transcriptional regulatory protein, arsR family</fullName>
    </submittedName>
</protein>
<keyword evidence="3" id="KW-0804">Transcription</keyword>
<dbReference type="Gene3D" id="1.10.10.10">
    <property type="entry name" value="Winged helix-like DNA-binding domain superfamily/Winged helix DNA-binding domain"/>
    <property type="match status" value="1"/>
</dbReference>
<dbReference type="InterPro" id="IPR036390">
    <property type="entry name" value="WH_DNA-bd_sf"/>
</dbReference>
<reference evidence="5" key="1">
    <citation type="submission" date="1999-07" db="EMBL/GenBank/DDBJ databases">
        <authorList>
            <person name="Genoscope"/>
        </authorList>
    </citation>
    <scope>NUCLEOTIDE SEQUENCE</scope>
    <source>
        <strain evidence="5">Orsay</strain>
    </source>
</reference>
<reference evidence="5" key="2">
    <citation type="journal article" date="2000" name="J. Mol. Biol.">
        <title>Archaeal homologs of eukaryotic methylation guide small nucleolar RNAs: lessons from the Pyrococcus genomes.</title>
        <authorList>
            <person name="Gaspin C."/>
            <person name="Cavaille J."/>
            <person name="Erauso G."/>
        </authorList>
    </citation>
    <scope>NUCLEOTIDE SEQUENCE</scope>
    <source>
        <strain evidence="5">Orsay</strain>
    </source>
</reference>
<dbReference type="PANTHER" id="PTHR33154:SF38">
    <property type="entry name" value="HTH ARSR-TYPE DOMAIN-CONTAINING PROTEIN"/>
    <property type="match status" value="1"/>
</dbReference>
<dbReference type="Pfam" id="PF12840">
    <property type="entry name" value="HTH_20"/>
    <property type="match status" value="1"/>
</dbReference>
<accession>Q9UY03</accession>
<evidence type="ECO:0000313" key="6">
    <source>
        <dbReference type="EMBL" id="CCE71175.1"/>
    </source>
</evidence>
<evidence type="ECO:0000313" key="7">
    <source>
        <dbReference type="Proteomes" id="UP000000810"/>
    </source>
</evidence>
<dbReference type="Proteomes" id="UP000000810">
    <property type="component" value="Chromosome"/>
</dbReference>
<gene>
    <name evidence="5" type="ordered locus">PAB1229</name>
</gene>
<dbReference type="PANTHER" id="PTHR33154">
    <property type="entry name" value="TRANSCRIPTIONAL REGULATOR, ARSR FAMILY"/>
    <property type="match status" value="1"/>
</dbReference>
<dbReference type="PRINTS" id="PR00778">
    <property type="entry name" value="HTHARSR"/>
</dbReference>
<reference evidence="5" key="3">
    <citation type="journal article" date="2001" name="Genome Res.">
        <title>Genome evolution at the genus level: comparison of three complete genomes of hyperthermophilic archaea.</title>
        <authorList>
            <person name="Lecompte O."/>
            <person name="Ripp R."/>
            <person name="Puzos-Barbe V."/>
            <person name="Duprat S."/>
            <person name="Heilig R."/>
            <person name="Dietrich J."/>
            <person name="Thierry J.C."/>
            <person name="Poch O."/>
        </authorList>
    </citation>
    <scope>NUCLEOTIDE SEQUENCE</scope>
    <source>
        <strain evidence="5">Orsay</strain>
    </source>
</reference>
<dbReference type="eggNOG" id="arCOG01683">
    <property type="taxonomic scope" value="Archaea"/>
</dbReference>
<evidence type="ECO:0000256" key="1">
    <source>
        <dbReference type="ARBA" id="ARBA00023015"/>
    </source>
</evidence>
<dbReference type="GO" id="GO:0003700">
    <property type="term" value="F:DNA-binding transcription factor activity"/>
    <property type="evidence" value="ECO:0007669"/>
    <property type="project" value="InterPro"/>
</dbReference>
<dbReference type="KEGG" id="pab:PAB1229"/>
<dbReference type="InterPro" id="IPR001845">
    <property type="entry name" value="HTH_ArsR_DNA-bd_dom"/>
</dbReference>
<dbReference type="OrthoDB" id="46231at2157"/>
<keyword evidence="2" id="KW-0238">DNA-binding</keyword>
<evidence type="ECO:0000313" key="8">
    <source>
        <dbReference type="Proteomes" id="UP000009139"/>
    </source>
</evidence>
<reference evidence="6 8" key="5">
    <citation type="journal article" date="2012" name="Curr. Microbiol.">
        <title>Re-annotation of two hyperthermophilic archaea Pyrococcus abyssi GE5 and Pyrococcus furiosus DSM 3638.</title>
        <authorList>
            <person name="Gao J."/>
            <person name="Wang J."/>
        </authorList>
    </citation>
    <scope>GENOME REANNOTATION</scope>
    <source>
        <strain evidence="6">GE5</strain>
        <strain evidence="8">GE5 / Orsay</strain>
    </source>
</reference>
<evidence type="ECO:0000313" key="5">
    <source>
        <dbReference type="EMBL" id="CAB50609.1"/>
    </source>
</evidence>
<dbReference type="SMART" id="SM00418">
    <property type="entry name" value="HTH_ARSR"/>
    <property type="match status" value="1"/>
</dbReference>
<dbReference type="InterPro" id="IPR011991">
    <property type="entry name" value="ArsR-like_HTH"/>
</dbReference>
<feature type="domain" description="HTH arsR-type" evidence="4">
    <location>
        <begin position="2"/>
        <end position="96"/>
    </location>
</feature>
<dbReference type="STRING" id="272844.PAB1229"/>
<dbReference type="NCBIfam" id="NF033788">
    <property type="entry name" value="HTH_metalloreg"/>
    <property type="match status" value="1"/>
</dbReference>
<proteinExistence type="predicted"/>
<dbReference type="PATRIC" id="fig|272844.11.peg.1820"/>
<keyword evidence="1" id="KW-0805">Transcription regulation</keyword>
<dbReference type="InterPro" id="IPR051081">
    <property type="entry name" value="HTH_MetalResp_TranReg"/>
</dbReference>
<evidence type="ECO:0000259" key="4">
    <source>
        <dbReference type="PROSITE" id="PS50987"/>
    </source>
</evidence>
<evidence type="ECO:0000256" key="2">
    <source>
        <dbReference type="ARBA" id="ARBA00023125"/>
    </source>
</evidence>
<dbReference type="GO" id="GO:0003677">
    <property type="term" value="F:DNA binding"/>
    <property type="evidence" value="ECO:0007669"/>
    <property type="project" value="UniProtKB-KW"/>
</dbReference>
<dbReference type="PROSITE" id="PS50987">
    <property type="entry name" value="HTH_ARSR_2"/>
    <property type="match status" value="1"/>
</dbReference>
<sequence>MCRVPVMVVSKEKLKVLSDRTRMKILELLRDHPMSVSELAERLGKDKSTVYRHIKALEKAGLVEVVERIGNETLYGRVAYIFLIAVGSDKESEEFREAYLAEGIAKLVEVLERAGVKIKDRKRFEDIVKKVFEGIEDESQKILSRLTNSSFDEVTLVHLLNLLTFLHSHKYLKESKELSELLDI</sequence>
<dbReference type="PIR" id="C75021">
    <property type="entry name" value="C75021"/>
</dbReference>
<dbReference type="CDD" id="cd00090">
    <property type="entry name" value="HTH_ARSR"/>
    <property type="match status" value="1"/>
</dbReference>
<name>Q9UY03_PYRAB</name>
<dbReference type="EMBL" id="AJ248288">
    <property type="protein sequence ID" value="CAB50609.1"/>
    <property type="molecule type" value="Genomic_DNA"/>
</dbReference>
<organism evidence="5 7">
    <name type="scientific">Pyrococcus abyssi (strain GE5 / Orsay)</name>
    <dbReference type="NCBI Taxonomy" id="272844"/>
    <lineage>
        <taxon>Archaea</taxon>
        <taxon>Methanobacteriati</taxon>
        <taxon>Methanobacteriota</taxon>
        <taxon>Thermococci</taxon>
        <taxon>Thermococcales</taxon>
        <taxon>Thermococcaceae</taxon>
        <taxon>Pyrococcus</taxon>
    </lineage>
</organism>
<dbReference type="InterPro" id="IPR036388">
    <property type="entry name" value="WH-like_DNA-bd_sf"/>
</dbReference>